<accession>A0A4R6YRW2</accession>
<gene>
    <name evidence="2" type="ORF">DFR29_112179</name>
</gene>
<organism evidence="2 3">
    <name type="scientific">Tahibacter aquaticus</name>
    <dbReference type="NCBI Taxonomy" id="520092"/>
    <lineage>
        <taxon>Bacteria</taxon>
        <taxon>Pseudomonadati</taxon>
        <taxon>Pseudomonadota</taxon>
        <taxon>Gammaproteobacteria</taxon>
        <taxon>Lysobacterales</taxon>
        <taxon>Rhodanobacteraceae</taxon>
        <taxon>Tahibacter</taxon>
    </lineage>
</organism>
<keyword evidence="1" id="KW-0732">Signal</keyword>
<feature type="signal peptide" evidence="1">
    <location>
        <begin position="1"/>
        <end position="22"/>
    </location>
</feature>
<keyword evidence="3" id="KW-1185">Reference proteome</keyword>
<protein>
    <recommendedName>
        <fullName evidence="4">MSHA biogenesis protein MshK</fullName>
    </recommendedName>
</protein>
<sequence>MYKFAAPFCAAALLFAASAGHAQTTPAKDAPVNCKGPFKALLEASHANRRGVTLFINGQSLSGIVAACHDDGSIELTSQQYSRIVVLAERIDGAAM</sequence>
<evidence type="ECO:0000313" key="2">
    <source>
        <dbReference type="EMBL" id="TDR40865.1"/>
    </source>
</evidence>
<dbReference type="EMBL" id="SNZH01000012">
    <property type="protein sequence ID" value="TDR40865.1"/>
    <property type="molecule type" value="Genomic_DNA"/>
</dbReference>
<evidence type="ECO:0000313" key="3">
    <source>
        <dbReference type="Proteomes" id="UP000295293"/>
    </source>
</evidence>
<comment type="caution">
    <text evidence="2">The sequence shown here is derived from an EMBL/GenBank/DDBJ whole genome shotgun (WGS) entry which is preliminary data.</text>
</comment>
<proteinExistence type="predicted"/>
<reference evidence="2 3" key="1">
    <citation type="submission" date="2019-03" db="EMBL/GenBank/DDBJ databases">
        <title>Genomic Encyclopedia of Type Strains, Phase IV (KMG-IV): sequencing the most valuable type-strain genomes for metagenomic binning, comparative biology and taxonomic classification.</title>
        <authorList>
            <person name="Goeker M."/>
        </authorList>
    </citation>
    <scope>NUCLEOTIDE SEQUENCE [LARGE SCALE GENOMIC DNA]</scope>
    <source>
        <strain evidence="2 3">DSM 21667</strain>
    </source>
</reference>
<feature type="chain" id="PRO_5020206885" description="MSHA biogenesis protein MshK" evidence="1">
    <location>
        <begin position="23"/>
        <end position="96"/>
    </location>
</feature>
<dbReference type="Proteomes" id="UP000295293">
    <property type="component" value="Unassembled WGS sequence"/>
</dbReference>
<dbReference type="AlphaFoldDB" id="A0A4R6YRW2"/>
<dbReference type="RefSeq" id="WP_133820228.1">
    <property type="nucleotide sequence ID" value="NZ_SNZH01000012.1"/>
</dbReference>
<name>A0A4R6YRW2_9GAMM</name>
<evidence type="ECO:0008006" key="4">
    <source>
        <dbReference type="Google" id="ProtNLM"/>
    </source>
</evidence>
<evidence type="ECO:0000256" key="1">
    <source>
        <dbReference type="SAM" id="SignalP"/>
    </source>
</evidence>